<evidence type="ECO:0000256" key="3">
    <source>
        <dbReference type="ARBA" id="ARBA00022692"/>
    </source>
</evidence>
<evidence type="ECO:0000256" key="7">
    <source>
        <dbReference type="RuleBase" id="RU310713"/>
    </source>
</evidence>
<dbReference type="STRING" id="8496.A0A151M4R4"/>
<dbReference type="GO" id="GO:0005886">
    <property type="term" value="C:plasma membrane"/>
    <property type="evidence" value="ECO:0007669"/>
    <property type="project" value="InterPro"/>
</dbReference>
<keyword evidence="5 7" id="KW-1133">Transmembrane helix</keyword>
<feature type="transmembrane region" description="Helical" evidence="7">
    <location>
        <begin position="531"/>
        <end position="552"/>
    </location>
</feature>
<feature type="transmembrane region" description="Helical" evidence="7">
    <location>
        <begin position="337"/>
        <end position="354"/>
    </location>
</feature>
<dbReference type="GO" id="GO:0008381">
    <property type="term" value="F:mechanosensitive monoatomic ion channel activity"/>
    <property type="evidence" value="ECO:0007669"/>
    <property type="project" value="TreeGrafter"/>
</dbReference>
<feature type="transmembrane region" description="Helical" evidence="7">
    <location>
        <begin position="196"/>
        <end position="216"/>
    </location>
</feature>
<evidence type="ECO:0000256" key="8">
    <source>
        <dbReference type="SAM" id="MobiDB-lite"/>
    </source>
</evidence>
<feature type="transmembrane region" description="Helical" evidence="7">
    <location>
        <begin position="724"/>
        <end position="743"/>
    </location>
</feature>
<evidence type="ECO:0000313" key="11">
    <source>
        <dbReference type="Proteomes" id="UP000050525"/>
    </source>
</evidence>
<comment type="subcellular location">
    <subcellularLocation>
        <location evidence="1">Endoplasmic reticulum membrane</location>
        <topology evidence="1">Multi-pass membrane protein</topology>
    </subcellularLocation>
    <subcellularLocation>
        <location evidence="7">Membrane</location>
        <topology evidence="7">Multi-pass membrane protein</topology>
    </subcellularLocation>
</comment>
<dbReference type="Pfam" id="PF03062">
    <property type="entry name" value="MBOAT"/>
    <property type="match status" value="1"/>
</dbReference>
<feature type="domain" description="TMC" evidence="9">
    <location>
        <begin position="852"/>
        <end position="962"/>
    </location>
</feature>
<dbReference type="InterPro" id="IPR038900">
    <property type="entry name" value="TMC"/>
</dbReference>
<keyword evidence="10" id="KW-0808">Transferase</keyword>
<sequence>MSPEECTYLAVLLVSVPVGFVFKRAGPRGKQLGAAGAGLLLTLLTCRLHALHSLLTVLGTGLLLRLAPRSCHYLTLGWTFSYLLFFRMVTVFGLPTPTPYTNAVQLLLTLKMVSLAHEVQEFSLAKKQEVTSFSKNPVIGLIPSKPGLMEILCYSYCYVGLMTGPFYRYRTHYDWLHQPNSMAIPSWRPLLARARLVPVFGLLFLGVSELFPLEYVRSEAFEARSLPFRLFYMTPVFFVFRMRFYVAWLCAECACIAAAFGAYPTTARARSGSGPTTDYTPPESSEDGAPCEYDYETIKNIDPHGTDFCVRVKDGMRYWNMTVQWWLAQYIYKSAPFGSYVLRSAWTMLISAYWHGIHPGYYLSFLTIPLCLAAEGAMEAALRGRLSARGRLGGDWVQWFLKMRAYDYMCMGFVLLSFQDTVHYWHSVYFCIHGLAVALLLLAKGQDRDRTTGLHHGPALGGGDGIQVGRLQAQKQAGQHTRWQQWQAGQQRLRRKVGSILLHTQLWRSSLTCIEGHFGTGIEAYFNFLRFLVLLNLVGALFIGGFVVAPSITFEALRLNQTERANLTANSPCMGYDPNPRGLVSYFTYIMDLLSGTGFMELTYLFYGYYQNSAVDVVGFSYNISLAYLLAVLCYFLLCLVWIVHRSVHLLKRGLVSEDGALSTYSIKVFAGWDFGLTHPPAAIWKHNSIRYELKLDLEEEASRRAMAQRSPAQRAWLYTLRGLVNLLVVALLGVAFYCIYLATEYSQSTLSQQSVAQSKSKAFWELLVSYLPSIIITGANLVVPMAFGVLVRLEQYPFSQEIKLTLVRSVFLRLASLVVLLVSLWMQITCHGQTEAFDCRTCGYNHQHFPCWETRVGQEMYKLLVFDLLTMLLVTLLVEFPRKILVSHGPVLLARLWGQQEFLVPTNVLDLVYGQTVCWVGASFCPLLPLLNTLKYILLFYLKKLTLFSNCRPGDRTFRASSSNFFFLLVLLLGLAISWVPALYSIFALPPSQACGPFRAESSMWNAALLAIDGLPELARGFFYFVGSLGFIVPLFLLLCIFLFYLMALADSYSRLVKELKMQLQLEGRDKVFLVNQITELS</sequence>
<dbReference type="Pfam" id="PF07810">
    <property type="entry name" value="TMC"/>
    <property type="match status" value="1"/>
</dbReference>
<evidence type="ECO:0000256" key="1">
    <source>
        <dbReference type="ARBA" id="ARBA00004477"/>
    </source>
</evidence>
<feature type="compositionally biased region" description="Polar residues" evidence="8">
    <location>
        <begin position="273"/>
        <end position="283"/>
    </location>
</feature>
<keyword evidence="11" id="KW-1185">Reference proteome</keyword>
<comment type="caution">
    <text evidence="10">The sequence shown here is derived from an EMBL/GenBank/DDBJ whole genome shotgun (WGS) entry which is preliminary data.</text>
</comment>
<gene>
    <name evidence="10" type="ORF">Y1Q_0007454</name>
</gene>
<evidence type="ECO:0000256" key="5">
    <source>
        <dbReference type="ARBA" id="ARBA00022989"/>
    </source>
</evidence>
<feature type="transmembrane region" description="Helical" evidence="7">
    <location>
        <begin position="236"/>
        <end position="263"/>
    </location>
</feature>
<dbReference type="GO" id="GO:0016746">
    <property type="term" value="F:acyltransferase activity"/>
    <property type="evidence" value="ECO:0007669"/>
    <property type="project" value="UniProtKB-KW"/>
</dbReference>
<keyword evidence="6 7" id="KW-0472">Membrane</keyword>
<dbReference type="PANTHER" id="PTHR23302:SF45">
    <property type="entry name" value="TRANSMEMBRANE CHANNEL-LIKE PROTEIN 4"/>
    <property type="match status" value="1"/>
</dbReference>
<protein>
    <recommendedName>
        <fullName evidence="7">Transmembrane channel-like protein</fullName>
    </recommendedName>
</protein>
<organism evidence="10 11">
    <name type="scientific">Alligator mississippiensis</name>
    <name type="common">American alligator</name>
    <dbReference type="NCBI Taxonomy" id="8496"/>
    <lineage>
        <taxon>Eukaryota</taxon>
        <taxon>Metazoa</taxon>
        <taxon>Chordata</taxon>
        <taxon>Craniata</taxon>
        <taxon>Vertebrata</taxon>
        <taxon>Euteleostomi</taxon>
        <taxon>Archelosauria</taxon>
        <taxon>Archosauria</taxon>
        <taxon>Crocodylia</taxon>
        <taxon>Alligatoridae</taxon>
        <taxon>Alligatorinae</taxon>
        <taxon>Alligator</taxon>
    </lineage>
</organism>
<name>A0A151M4R4_ALLMI</name>
<evidence type="ECO:0000256" key="4">
    <source>
        <dbReference type="ARBA" id="ARBA00022824"/>
    </source>
</evidence>
<keyword evidence="4" id="KW-0256">Endoplasmic reticulum</keyword>
<dbReference type="PANTHER" id="PTHR23302">
    <property type="entry name" value="TRANSMEMBRANE CHANNEL-RELATED"/>
    <property type="match status" value="1"/>
</dbReference>
<accession>A0A151M4R4</accession>
<feature type="transmembrane region" description="Helical" evidence="7">
    <location>
        <begin position="763"/>
        <end position="791"/>
    </location>
</feature>
<dbReference type="InterPro" id="IPR012496">
    <property type="entry name" value="TMC_dom"/>
</dbReference>
<keyword evidence="10" id="KW-0012">Acyltransferase</keyword>
<keyword evidence="3 7" id="KW-0812">Transmembrane</keyword>
<evidence type="ECO:0000256" key="2">
    <source>
        <dbReference type="ARBA" id="ARBA00006510"/>
    </source>
</evidence>
<dbReference type="Proteomes" id="UP000050525">
    <property type="component" value="Unassembled WGS sequence"/>
</dbReference>
<feature type="transmembrane region" description="Helical" evidence="7">
    <location>
        <begin position="424"/>
        <end position="443"/>
    </location>
</feature>
<evidence type="ECO:0000256" key="6">
    <source>
        <dbReference type="ARBA" id="ARBA00023136"/>
    </source>
</evidence>
<comment type="similarity">
    <text evidence="2 7">Belongs to the TMC family.</text>
</comment>
<evidence type="ECO:0000259" key="9">
    <source>
        <dbReference type="Pfam" id="PF07810"/>
    </source>
</evidence>
<feature type="transmembrane region" description="Helical" evidence="7">
    <location>
        <begin position="811"/>
        <end position="829"/>
    </location>
</feature>
<proteinExistence type="inferred from homology"/>
<evidence type="ECO:0000313" key="10">
    <source>
        <dbReference type="EMBL" id="KYO19513.1"/>
    </source>
</evidence>
<feature type="transmembrane region" description="Helical" evidence="7">
    <location>
        <begin position="626"/>
        <end position="644"/>
    </location>
</feature>
<reference evidence="10 11" key="1">
    <citation type="journal article" date="2012" name="Genome Biol.">
        <title>Sequencing three crocodilian genomes to illuminate the evolution of archosaurs and amniotes.</title>
        <authorList>
            <person name="St John J.A."/>
            <person name="Braun E.L."/>
            <person name="Isberg S.R."/>
            <person name="Miles L.G."/>
            <person name="Chong A.Y."/>
            <person name="Gongora J."/>
            <person name="Dalzell P."/>
            <person name="Moran C."/>
            <person name="Bed'hom B."/>
            <person name="Abzhanov A."/>
            <person name="Burgess S.C."/>
            <person name="Cooksey A.M."/>
            <person name="Castoe T.A."/>
            <person name="Crawford N.G."/>
            <person name="Densmore L.D."/>
            <person name="Drew J.C."/>
            <person name="Edwards S.V."/>
            <person name="Faircloth B.C."/>
            <person name="Fujita M.K."/>
            <person name="Greenwold M.J."/>
            <person name="Hoffmann F.G."/>
            <person name="Howard J.M."/>
            <person name="Iguchi T."/>
            <person name="Janes D.E."/>
            <person name="Khan S.Y."/>
            <person name="Kohno S."/>
            <person name="de Koning A.J."/>
            <person name="Lance S.L."/>
            <person name="McCarthy F.M."/>
            <person name="McCormack J.E."/>
            <person name="Merchant M.E."/>
            <person name="Peterson D.G."/>
            <person name="Pollock D.D."/>
            <person name="Pourmand N."/>
            <person name="Raney B.J."/>
            <person name="Roessler K.A."/>
            <person name="Sanford J.R."/>
            <person name="Sawyer R.H."/>
            <person name="Schmidt C.J."/>
            <person name="Triplett E.W."/>
            <person name="Tuberville T.D."/>
            <person name="Venegas-Anaya M."/>
            <person name="Howard J.T."/>
            <person name="Jarvis E.D."/>
            <person name="Guillette L.J.Jr."/>
            <person name="Glenn T.C."/>
            <person name="Green R.E."/>
            <person name="Ray D.A."/>
        </authorList>
    </citation>
    <scope>NUCLEOTIDE SEQUENCE [LARGE SCALE GENOMIC DNA]</scope>
    <source>
        <strain evidence="10">KSC_2009_1</strain>
    </source>
</reference>
<dbReference type="AlphaFoldDB" id="A0A151M4R4"/>
<feature type="transmembrane region" description="Helical" evidence="7">
    <location>
        <begin position="1023"/>
        <end position="1049"/>
    </location>
</feature>
<feature type="region of interest" description="Disordered" evidence="8">
    <location>
        <begin position="266"/>
        <end position="288"/>
    </location>
</feature>
<feature type="transmembrane region" description="Helical" evidence="7">
    <location>
        <begin position="861"/>
        <end position="879"/>
    </location>
</feature>
<feature type="transmembrane region" description="Helical" evidence="7">
    <location>
        <begin position="966"/>
        <end position="988"/>
    </location>
</feature>
<dbReference type="InterPro" id="IPR004299">
    <property type="entry name" value="MBOAT_fam"/>
</dbReference>
<feature type="transmembrane region" description="Helical" evidence="7">
    <location>
        <begin position="75"/>
        <end position="94"/>
    </location>
</feature>
<dbReference type="EMBL" id="AKHW03006584">
    <property type="protein sequence ID" value="KYO19513.1"/>
    <property type="molecule type" value="Genomic_DNA"/>
</dbReference>
<dbReference type="GO" id="GO:0005789">
    <property type="term" value="C:endoplasmic reticulum membrane"/>
    <property type="evidence" value="ECO:0007669"/>
    <property type="project" value="UniProtKB-SubCell"/>
</dbReference>